<reference evidence="2 3" key="1">
    <citation type="submission" date="2016-07" db="EMBL/GenBank/DDBJ databases">
        <title>Revisiting the taxonomy of the Elizabethkingia Genus using Whole-Genome Sequencing, Optical Mapping, and MALDI-TOF, along with proposal of three novel Elizabethkingia species: Elizabethkingia bruuniana sp. nov., Elizabethkingia ursingii sp. nov., and Elizabethkingia occulta sp. nov.</title>
        <authorList>
            <person name="Nicholson A.C."/>
        </authorList>
    </citation>
    <scope>NUCLEOTIDE SEQUENCE [LARGE SCALE GENOMIC DNA]</scope>
    <source>
        <strain evidence="2 3">F3201</strain>
        <plasmid evidence="2 3">unnamed</plasmid>
    </source>
</reference>
<geneLocation type="plasmid" evidence="2 3">
    <name>unnamed</name>
</geneLocation>
<gene>
    <name evidence="2" type="ORF">BBD32_19370</name>
</gene>
<accession>A0AAU8VL03</accession>
<keyword evidence="1" id="KW-1133">Transmembrane helix</keyword>
<sequence length="75" mass="8373">MKKKILGTIVAVLVVVLVIDYLMLNFGAKKYYEIKEKKGAVIKGDFSSGIIAYGNDNLTIYKWEVASIEEVSKSK</sequence>
<name>A0AAU8VL03_9FLAO</name>
<evidence type="ECO:0000256" key="1">
    <source>
        <dbReference type="SAM" id="Phobius"/>
    </source>
</evidence>
<dbReference type="RefSeq" id="WP_078396990.1">
    <property type="nucleotide sequence ID" value="NZ_CP016375.1"/>
</dbReference>
<keyword evidence="1" id="KW-0472">Membrane</keyword>
<organism evidence="2 3">
    <name type="scientific">Elizabethkingia anophelis</name>
    <dbReference type="NCBI Taxonomy" id="1117645"/>
    <lineage>
        <taxon>Bacteria</taxon>
        <taxon>Pseudomonadati</taxon>
        <taxon>Bacteroidota</taxon>
        <taxon>Flavobacteriia</taxon>
        <taxon>Flavobacteriales</taxon>
        <taxon>Weeksellaceae</taxon>
        <taxon>Elizabethkingia</taxon>
    </lineage>
</organism>
<keyword evidence="1" id="KW-0812">Transmembrane</keyword>
<dbReference type="Proteomes" id="UP000190848">
    <property type="component" value="Plasmid unnamed"/>
</dbReference>
<dbReference type="AlphaFoldDB" id="A0AAU8VL03"/>
<dbReference type="EMBL" id="CP016375">
    <property type="protein sequence ID" value="AQX03706.1"/>
    <property type="molecule type" value="Genomic_DNA"/>
</dbReference>
<proteinExistence type="predicted"/>
<keyword evidence="2" id="KW-0614">Plasmid</keyword>
<evidence type="ECO:0000313" key="2">
    <source>
        <dbReference type="EMBL" id="AQX03706.1"/>
    </source>
</evidence>
<protein>
    <submittedName>
        <fullName evidence="2">Uncharacterized protein</fullName>
    </submittedName>
</protein>
<feature type="transmembrane region" description="Helical" evidence="1">
    <location>
        <begin position="6"/>
        <end position="28"/>
    </location>
</feature>
<evidence type="ECO:0000313" key="3">
    <source>
        <dbReference type="Proteomes" id="UP000190848"/>
    </source>
</evidence>